<keyword evidence="3 8" id="KW-0547">Nucleotide-binding</keyword>
<dbReference type="KEGG" id="cma:Cmaq_0661"/>
<dbReference type="eggNOG" id="arCOG00102">
    <property type="taxonomic scope" value="Archaea"/>
</dbReference>
<feature type="active site" evidence="8">
    <location>
        <position position="190"/>
    </location>
</feature>
<dbReference type="GO" id="GO:0005737">
    <property type="term" value="C:cytoplasm"/>
    <property type="evidence" value="ECO:0007669"/>
    <property type="project" value="UniProtKB-SubCell"/>
</dbReference>
<evidence type="ECO:0000256" key="2">
    <source>
        <dbReference type="ARBA" id="ARBA00022598"/>
    </source>
</evidence>
<keyword evidence="6 8" id="KW-0067">ATP-binding</keyword>
<keyword evidence="10" id="KW-1185">Reference proteome</keyword>
<dbReference type="InterPro" id="IPR010075">
    <property type="entry name" value="PRibForGlyAmidine_synth_PurQ"/>
</dbReference>
<keyword evidence="5 8" id="KW-0378">Hydrolase</keyword>
<dbReference type="GO" id="GO:0005524">
    <property type="term" value="F:ATP binding"/>
    <property type="evidence" value="ECO:0007669"/>
    <property type="project" value="UniProtKB-KW"/>
</dbReference>
<evidence type="ECO:0000313" key="9">
    <source>
        <dbReference type="EMBL" id="ABW01501.1"/>
    </source>
</evidence>
<dbReference type="PROSITE" id="PS51273">
    <property type="entry name" value="GATASE_TYPE_1"/>
    <property type="match status" value="1"/>
</dbReference>
<gene>
    <name evidence="8" type="primary">purQ</name>
    <name evidence="9" type="ordered locus">Cmaq_0661</name>
</gene>
<evidence type="ECO:0000313" key="10">
    <source>
        <dbReference type="Proteomes" id="UP000001137"/>
    </source>
</evidence>
<keyword evidence="2 8" id="KW-0436">Ligase</keyword>
<dbReference type="GO" id="GO:0004642">
    <property type="term" value="F:phosphoribosylformylglycinamidine synthase activity"/>
    <property type="evidence" value="ECO:0007669"/>
    <property type="project" value="UniProtKB-UniRule"/>
</dbReference>
<dbReference type="InterPro" id="IPR029062">
    <property type="entry name" value="Class_I_gatase-like"/>
</dbReference>
<keyword evidence="4 8" id="KW-0658">Purine biosynthesis</keyword>
<evidence type="ECO:0000256" key="7">
    <source>
        <dbReference type="ARBA" id="ARBA00022962"/>
    </source>
</evidence>
<dbReference type="Proteomes" id="UP000001137">
    <property type="component" value="Chromosome"/>
</dbReference>
<feature type="active site" description="Nucleophile" evidence="8">
    <location>
        <position position="87"/>
    </location>
</feature>
<reference evidence="9 10" key="1">
    <citation type="submission" date="2007-10" db="EMBL/GenBank/DDBJ databases">
        <title>Complete sequence of Caldivirga maquilingensis IC-167.</title>
        <authorList>
            <consortium name="US DOE Joint Genome Institute"/>
            <person name="Copeland A."/>
            <person name="Lucas S."/>
            <person name="Lapidus A."/>
            <person name="Barry K."/>
            <person name="Glavina del Rio T."/>
            <person name="Dalin E."/>
            <person name="Tice H."/>
            <person name="Pitluck S."/>
            <person name="Saunders E."/>
            <person name="Brettin T."/>
            <person name="Bruce D."/>
            <person name="Detter J.C."/>
            <person name="Han C."/>
            <person name="Schmutz J."/>
            <person name="Larimer F."/>
            <person name="Land M."/>
            <person name="Hauser L."/>
            <person name="Kyrpides N."/>
            <person name="Ivanova N."/>
            <person name="Biddle J.F."/>
            <person name="Zhang Z."/>
            <person name="Fitz-Gibbon S.T."/>
            <person name="Lowe T.M."/>
            <person name="Saltikov C."/>
            <person name="House C.H."/>
            <person name="Richardson P."/>
        </authorList>
    </citation>
    <scope>NUCLEOTIDE SEQUENCE [LARGE SCALE GENOMIC DNA]</scope>
    <source>
        <strain evidence="10">ATCC 700844 / DSM 13496 / JCM 10307 / IC-167</strain>
    </source>
</reference>
<dbReference type="SUPFAM" id="SSF52317">
    <property type="entry name" value="Class I glutamine amidotransferase-like"/>
    <property type="match status" value="1"/>
</dbReference>
<dbReference type="SMART" id="SM01211">
    <property type="entry name" value="GATase_5"/>
    <property type="match status" value="1"/>
</dbReference>
<proteinExistence type="inferred from homology"/>
<dbReference type="NCBIfam" id="NF002957">
    <property type="entry name" value="PRK03619.1"/>
    <property type="match status" value="1"/>
</dbReference>
<evidence type="ECO:0000256" key="6">
    <source>
        <dbReference type="ARBA" id="ARBA00022840"/>
    </source>
</evidence>
<dbReference type="Pfam" id="PF13507">
    <property type="entry name" value="GATase_5"/>
    <property type="match status" value="1"/>
</dbReference>
<dbReference type="PIRSF" id="PIRSF001586">
    <property type="entry name" value="FGAM_synth_I"/>
    <property type="match status" value="1"/>
</dbReference>
<dbReference type="RefSeq" id="WP_012185721.1">
    <property type="nucleotide sequence ID" value="NC_009954.1"/>
</dbReference>
<comment type="pathway">
    <text evidence="8">Purine metabolism; IMP biosynthesis via de novo pathway; 5-amino-1-(5-phospho-D-ribosyl)imidazole from N(2)-formyl-N(1)-(5-phospho-D-ribosyl)glycinamide: step 1/2.</text>
</comment>
<comment type="function">
    <text evidence="8">Part of the phosphoribosylformylglycinamidine synthase complex involved in the purines biosynthetic pathway. Catalyzes the ATP-dependent conversion of formylglycinamide ribonucleotide (FGAR) and glutamine to yield formylglycinamidine ribonucleotide (FGAM) and glutamate. The FGAM synthase complex is composed of three subunits. PurQ produces an ammonia molecule by converting glutamine to glutamate. PurL transfers the ammonia molecule to FGAR to form FGAM in an ATP-dependent manner. PurS interacts with PurQ and PurL and is thought to assist in the transfer of the ammonia molecule from PurQ to PurL.</text>
</comment>
<dbReference type="NCBIfam" id="TIGR01737">
    <property type="entry name" value="FGAM_synth_I"/>
    <property type="match status" value="1"/>
</dbReference>
<evidence type="ECO:0000256" key="3">
    <source>
        <dbReference type="ARBA" id="ARBA00022741"/>
    </source>
</evidence>
<dbReference type="GO" id="GO:0006189">
    <property type="term" value="P:'de novo' IMP biosynthetic process"/>
    <property type="evidence" value="ECO:0007669"/>
    <property type="project" value="UniProtKB-UniRule"/>
</dbReference>
<evidence type="ECO:0000256" key="4">
    <source>
        <dbReference type="ARBA" id="ARBA00022755"/>
    </source>
</evidence>
<dbReference type="EMBL" id="CP000852">
    <property type="protein sequence ID" value="ABW01501.1"/>
    <property type="molecule type" value="Genomic_DNA"/>
</dbReference>
<dbReference type="GO" id="GO:0004359">
    <property type="term" value="F:glutaminase activity"/>
    <property type="evidence" value="ECO:0007669"/>
    <property type="project" value="UniProtKB-EC"/>
</dbReference>
<organism evidence="9 10">
    <name type="scientific">Caldivirga maquilingensis (strain ATCC 700844 / DSM 13496 / JCM 10307 / IC-167)</name>
    <dbReference type="NCBI Taxonomy" id="397948"/>
    <lineage>
        <taxon>Archaea</taxon>
        <taxon>Thermoproteota</taxon>
        <taxon>Thermoprotei</taxon>
        <taxon>Thermoproteales</taxon>
        <taxon>Thermoproteaceae</taxon>
        <taxon>Caldivirga</taxon>
    </lineage>
</organism>
<dbReference type="Gene3D" id="3.40.50.880">
    <property type="match status" value="1"/>
</dbReference>
<dbReference type="PANTHER" id="PTHR47552">
    <property type="entry name" value="PHOSPHORIBOSYLFORMYLGLYCINAMIDINE SYNTHASE SUBUNIT PURQ"/>
    <property type="match status" value="1"/>
</dbReference>
<dbReference type="OrthoDB" id="6486at2157"/>
<sequence length="223" mass="24303">MVTVAVIKFPGTNADNDVTHVLNNVINVKAESIWYSEFKHSNYDAVILPGGFSYGDWLRAGAIAARSKTINEVKEAAEEGKPILGICNGFQTLVEAGLLPGVLLPNDPPRFIARWVKVQVIDSRTPFTIHYEPGAVASMPIAHGEGRFHAVDLSSINIVFKYSGFNPNGSLGNVAGVSNNNRNVVGLMPHPERAAEDTLVPRGFDKGGLRLWVSLRESLRRGW</sequence>
<keyword evidence="7 8" id="KW-0315">Glutamine amidotransferase</keyword>
<accession>A8MCJ5</accession>
<evidence type="ECO:0000256" key="1">
    <source>
        <dbReference type="ARBA" id="ARBA00022490"/>
    </source>
</evidence>
<comment type="subunit">
    <text evidence="8">Part of the FGAM synthase complex composed of 1 PurL, 1 PurQ and 2 PurS subunits.</text>
</comment>
<evidence type="ECO:0000256" key="8">
    <source>
        <dbReference type="HAMAP-Rule" id="MF_00421"/>
    </source>
</evidence>
<comment type="subcellular location">
    <subcellularLocation>
        <location evidence="8">Cytoplasm</location>
    </subcellularLocation>
</comment>
<dbReference type="EC" id="3.5.1.2" evidence="8"/>
<dbReference type="HOGENOM" id="CLU_001031_3_1_2"/>
<dbReference type="PANTHER" id="PTHR47552:SF1">
    <property type="entry name" value="PHOSPHORIBOSYLFORMYLGLYCINAMIDINE SYNTHASE SUBUNIT PURQ"/>
    <property type="match status" value="1"/>
</dbReference>
<evidence type="ECO:0000256" key="5">
    <source>
        <dbReference type="ARBA" id="ARBA00022801"/>
    </source>
</evidence>
<protein>
    <recommendedName>
        <fullName evidence="8">Phosphoribosylformylglycinamidine synthase subunit PurQ</fullName>
        <shortName evidence="8">FGAM synthase</shortName>
        <ecNumber evidence="8">6.3.5.3</ecNumber>
    </recommendedName>
    <alternativeName>
        <fullName evidence="8">Formylglycinamide ribonucleotide amidotransferase subunit I</fullName>
        <shortName evidence="8">FGAR amidotransferase I</shortName>
        <shortName evidence="8">FGAR-AT I</shortName>
    </alternativeName>
    <alternativeName>
        <fullName evidence="8">Glutaminase PurQ</fullName>
        <ecNumber evidence="8">3.5.1.2</ecNumber>
    </alternativeName>
    <alternativeName>
        <fullName evidence="8">Phosphoribosylformylglycinamidine synthase subunit I</fullName>
    </alternativeName>
</protein>
<dbReference type="HAMAP" id="MF_00421">
    <property type="entry name" value="PurQ"/>
    <property type="match status" value="1"/>
</dbReference>
<dbReference type="EC" id="6.3.5.3" evidence="8"/>
<dbReference type="UniPathway" id="UPA00074">
    <property type="reaction ID" value="UER00128"/>
</dbReference>
<dbReference type="GeneID" id="5708944"/>
<keyword evidence="1 8" id="KW-0963">Cytoplasm</keyword>
<comment type="catalytic activity">
    <reaction evidence="8">
        <text>L-glutamine + H2O = L-glutamate + NH4(+)</text>
        <dbReference type="Rhea" id="RHEA:15889"/>
        <dbReference type="ChEBI" id="CHEBI:15377"/>
        <dbReference type="ChEBI" id="CHEBI:28938"/>
        <dbReference type="ChEBI" id="CHEBI:29985"/>
        <dbReference type="ChEBI" id="CHEBI:58359"/>
        <dbReference type="EC" id="3.5.1.2"/>
    </reaction>
</comment>
<feature type="active site" evidence="8">
    <location>
        <position position="192"/>
    </location>
</feature>
<dbReference type="AlphaFoldDB" id="A8MCJ5"/>
<dbReference type="STRING" id="397948.Cmaq_0661"/>
<name>A8MCJ5_CALMQ</name>
<comment type="catalytic activity">
    <reaction evidence="8">
        <text>N(2)-formyl-N(1)-(5-phospho-beta-D-ribosyl)glycinamide + L-glutamine + ATP + H2O = 2-formamido-N(1)-(5-O-phospho-beta-D-ribosyl)acetamidine + L-glutamate + ADP + phosphate + H(+)</text>
        <dbReference type="Rhea" id="RHEA:17129"/>
        <dbReference type="ChEBI" id="CHEBI:15377"/>
        <dbReference type="ChEBI" id="CHEBI:15378"/>
        <dbReference type="ChEBI" id="CHEBI:29985"/>
        <dbReference type="ChEBI" id="CHEBI:30616"/>
        <dbReference type="ChEBI" id="CHEBI:43474"/>
        <dbReference type="ChEBI" id="CHEBI:58359"/>
        <dbReference type="ChEBI" id="CHEBI:147286"/>
        <dbReference type="ChEBI" id="CHEBI:147287"/>
        <dbReference type="ChEBI" id="CHEBI:456216"/>
        <dbReference type="EC" id="6.3.5.3"/>
    </reaction>
</comment>